<keyword evidence="4 11" id="KW-0548">Nucleotidyltransferase</keyword>
<evidence type="ECO:0000313" key="12">
    <source>
        <dbReference type="Proteomes" id="UP001500427"/>
    </source>
</evidence>
<keyword evidence="12" id="KW-1185">Reference proteome</keyword>
<keyword evidence="7" id="KW-0320">Glycogen biosynthesis</keyword>
<evidence type="ECO:0000259" key="9">
    <source>
        <dbReference type="Pfam" id="PF00483"/>
    </source>
</evidence>
<organism evidence="11 12">
    <name type="scientific">Terrabacter aeriphilus</name>
    <dbReference type="NCBI Taxonomy" id="515662"/>
    <lineage>
        <taxon>Bacteria</taxon>
        <taxon>Bacillati</taxon>
        <taxon>Actinomycetota</taxon>
        <taxon>Actinomycetes</taxon>
        <taxon>Micrococcales</taxon>
        <taxon>Intrasporangiaceae</taxon>
        <taxon>Terrabacter</taxon>
    </lineage>
</organism>
<protein>
    <submittedName>
        <fullName evidence="11">Glucose-1-phosphate adenylyltransferase</fullName>
    </submittedName>
</protein>
<dbReference type="Gene3D" id="2.160.10.10">
    <property type="entry name" value="Hexapeptide repeat proteins"/>
    <property type="match status" value="1"/>
</dbReference>
<evidence type="ECO:0000256" key="6">
    <source>
        <dbReference type="ARBA" id="ARBA00022840"/>
    </source>
</evidence>
<evidence type="ECO:0000256" key="8">
    <source>
        <dbReference type="ARBA" id="ARBA00023277"/>
    </source>
</evidence>
<dbReference type="InterPro" id="IPR011831">
    <property type="entry name" value="ADP-Glc_PPase"/>
</dbReference>
<dbReference type="SUPFAM" id="SSF51161">
    <property type="entry name" value="Trimeric LpxA-like enzymes"/>
    <property type="match status" value="1"/>
</dbReference>
<evidence type="ECO:0000313" key="11">
    <source>
        <dbReference type="EMBL" id="GAA5034865.1"/>
    </source>
</evidence>
<dbReference type="CDD" id="cd02508">
    <property type="entry name" value="ADP_Glucose_PP"/>
    <property type="match status" value="1"/>
</dbReference>
<dbReference type="Proteomes" id="UP001500427">
    <property type="component" value="Unassembled WGS sequence"/>
</dbReference>
<dbReference type="InterPro" id="IPR029044">
    <property type="entry name" value="Nucleotide-diphossugar_trans"/>
</dbReference>
<keyword evidence="6" id="KW-0067">ATP-binding</keyword>
<sequence>MPLTADRAKPAVPFAGIYRLIDLALSNVVNSGYLQVVVLTQYKSHSLDAHVTKTWRMSTLLGNYVTTVPAQQRVDKNWYLGSADAIYQSLNLMHDERPDIVVVVGADHVYRMDFSAMVEQHIESGAACTVAAIRQPISLANQFGVIEVDDDDPKRIAAFLEKPSDPKGLPDNPDEVLASMGNYVFTASALEQAVTADHDAESSHDMGGDIVPWFVARGEAGVYDFKDNEVPGATDRDRGYWRDVGTIESYYDAHMDLISIHPVFNLYNYEWPIYTQHSPYPPAKFVHGSGDRIGEALNSAVSPGVVVSGAHIYASVLSPLVHVHSYASIQGSVLLDGVEVNRHAQIRRAIIDKNVVVPEGCQIGIDHDHDRARGFHVTETGIVVVGKGQVVTR</sequence>
<keyword evidence="2" id="KW-0321">Glycogen metabolism</keyword>
<feature type="domain" description="Nucleotidyl transferase" evidence="9">
    <location>
        <begin position="1"/>
        <end position="257"/>
    </location>
</feature>
<accession>A0ABP9JMJ8</accession>
<dbReference type="InterPro" id="IPR011004">
    <property type="entry name" value="Trimer_LpxA-like_sf"/>
</dbReference>
<dbReference type="Pfam" id="PF00483">
    <property type="entry name" value="NTP_transferase"/>
    <property type="match status" value="1"/>
</dbReference>
<dbReference type="PROSITE" id="PS00809">
    <property type="entry name" value="ADP_GLC_PYROPHOSPH_2"/>
    <property type="match status" value="1"/>
</dbReference>
<comment type="caution">
    <text evidence="11">The sequence shown here is derived from an EMBL/GenBank/DDBJ whole genome shotgun (WGS) entry which is preliminary data.</text>
</comment>
<dbReference type="GO" id="GO:0016779">
    <property type="term" value="F:nucleotidyltransferase activity"/>
    <property type="evidence" value="ECO:0007669"/>
    <property type="project" value="UniProtKB-KW"/>
</dbReference>
<evidence type="ECO:0000259" key="10">
    <source>
        <dbReference type="Pfam" id="PF24894"/>
    </source>
</evidence>
<dbReference type="InterPro" id="IPR005836">
    <property type="entry name" value="ADP_Glu_pyroP_CS"/>
</dbReference>
<evidence type="ECO:0000256" key="4">
    <source>
        <dbReference type="ARBA" id="ARBA00022695"/>
    </source>
</evidence>
<gene>
    <name evidence="11" type="primary">glgC</name>
    <name evidence="11" type="ORF">GCM10023258_36100</name>
</gene>
<dbReference type="PANTHER" id="PTHR43523">
    <property type="entry name" value="GLUCOSE-1-PHOSPHATE ADENYLYLTRANSFERASE-RELATED"/>
    <property type="match status" value="1"/>
</dbReference>
<evidence type="ECO:0000256" key="7">
    <source>
        <dbReference type="ARBA" id="ARBA00023056"/>
    </source>
</evidence>
<dbReference type="PANTHER" id="PTHR43523:SF2">
    <property type="entry name" value="GLUCOSE-1-PHOSPHATE ADENYLYLTRANSFERASE"/>
    <property type="match status" value="1"/>
</dbReference>
<keyword evidence="5" id="KW-0547">Nucleotide-binding</keyword>
<evidence type="ECO:0000256" key="2">
    <source>
        <dbReference type="ARBA" id="ARBA00022600"/>
    </source>
</evidence>
<dbReference type="NCBIfam" id="NF001947">
    <property type="entry name" value="PRK00725.1"/>
    <property type="match status" value="1"/>
</dbReference>
<dbReference type="SUPFAM" id="SSF53448">
    <property type="entry name" value="Nucleotide-diphospho-sugar transferases"/>
    <property type="match status" value="1"/>
</dbReference>
<feature type="domain" description="Glucose-1-phosphate adenylyltransferase/Bifunctional protein GlmU-like C-terminal hexapeptide" evidence="10">
    <location>
        <begin position="281"/>
        <end position="385"/>
    </location>
</feature>
<reference evidence="12" key="1">
    <citation type="journal article" date="2019" name="Int. J. Syst. Evol. Microbiol.">
        <title>The Global Catalogue of Microorganisms (GCM) 10K type strain sequencing project: providing services to taxonomists for standard genome sequencing and annotation.</title>
        <authorList>
            <consortium name="The Broad Institute Genomics Platform"/>
            <consortium name="The Broad Institute Genome Sequencing Center for Infectious Disease"/>
            <person name="Wu L."/>
            <person name="Ma J."/>
        </authorList>
    </citation>
    <scope>NUCLEOTIDE SEQUENCE [LARGE SCALE GENOMIC DNA]</scope>
    <source>
        <strain evidence="12">JCM 17687</strain>
    </source>
</reference>
<evidence type="ECO:0000256" key="5">
    <source>
        <dbReference type="ARBA" id="ARBA00022741"/>
    </source>
</evidence>
<dbReference type="EMBL" id="BAABIW010000026">
    <property type="protein sequence ID" value="GAA5034865.1"/>
    <property type="molecule type" value="Genomic_DNA"/>
</dbReference>
<keyword evidence="3" id="KW-0808">Transferase</keyword>
<evidence type="ECO:0000256" key="1">
    <source>
        <dbReference type="ARBA" id="ARBA00010443"/>
    </source>
</evidence>
<dbReference type="Gene3D" id="3.90.550.10">
    <property type="entry name" value="Spore Coat Polysaccharide Biosynthesis Protein SpsA, Chain A"/>
    <property type="match status" value="1"/>
</dbReference>
<comment type="similarity">
    <text evidence="1">Belongs to the bacterial/plant glucose-1-phosphate adenylyltransferase family.</text>
</comment>
<dbReference type="InterPro" id="IPR056818">
    <property type="entry name" value="GlmU/GlgC-like_hexapep"/>
</dbReference>
<name>A0ABP9JMJ8_9MICO</name>
<dbReference type="CDD" id="cd04651">
    <property type="entry name" value="LbH_G1P_AT_C"/>
    <property type="match status" value="1"/>
</dbReference>
<dbReference type="Pfam" id="PF24894">
    <property type="entry name" value="Hexapep_GlmU"/>
    <property type="match status" value="1"/>
</dbReference>
<dbReference type="PROSITE" id="PS00810">
    <property type="entry name" value="ADP_GLC_PYROPHOSPH_3"/>
    <property type="match status" value="1"/>
</dbReference>
<evidence type="ECO:0000256" key="3">
    <source>
        <dbReference type="ARBA" id="ARBA00022679"/>
    </source>
</evidence>
<proteinExistence type="inferred from homology"/>
<dbReference type="NCBIfam" id="NF002023">
    <property type="entry name" value="PRK00844.1"/>
    <property type="match status" value="1"/>
</dbReference>
<keyword evidence="8" id="KW-0119">Carbohydrate metabolism</keyword>
<dbReference type="InterPro" id="IPR005835">
    <property type="entry name" value="NTP_transferase_dom"/>
</dbReference>